<dbReference type="InterPro" id="IPR051235">
    <property type="entry name" value="CEP152/SHC-Transforming"/>
</dbReference>
<evidence type="ECO:0000313" key="3">
    <source>
        <dbReference type="RefSeq" id="XP_012946228.2"/>
    </source>
</evidence>
<dbReference type="PANTHER" id="PTHR10337:SF6">
    <property type="entry name" value="CENTROSOMAL PROTEIN OF 152 KDA"/>
    <property type="match status" value="1"/>
</dbReference>
<keyword evidence="1" id="KW-0175">Coiled coil</keyword>
<protein>
    <submittedName>
        <fullName evidence="3">Centrosomal protein of 152 kDa</fullName>
    </submittedName>
</protein>
<accession>A0ABM1AEN3</accession>
<evidence type="ECO:0000256" key="1">
    <source>
        <dbReference type="SAM" id="Coils"/>
    </source>
</evidence>
<feature type="non-terminal residue" evidence="3">
    <location>
        <position position="1"/>
    </location>
</feature>
<dbReference type="RefSeq" id="XP_012946228.2">
    <property type="nucleotide sequence ID" value="XM_013090774.1"/>
</dbReference>
<gene>
    <name evidence="3" type="primary">LOC106013911</name>
</gene>
<feature type="coiled-coil region" evidence="1">
    <location>
        <begin position="12"/>
        <end position="137"/>
    </location>
</feature>
<proteinExistence type="predicted"/>
<reference evidence="3" key="1">
    <citation type="submission" date="2025-08" db="UniProtKB">
        <authorList>
            <consortium name="RefSeq"/>
        </authorList>
    </citation>
    <scope>IDENTIFICATION</scope>
</reference>
<dbReference type="Proteomes" id="UP000694888">
    <property type="component" value="Unplaced"/>
</dbReference>
<dbReference type="GeneID" id="106013911"/>
<keyword evidence="2" id="KW-1185">Reference proteome</keyword>
<dbReference type="PANTHER" id="PTHR10337">
    <property type="entry name" value="SHC TRANSFORMING PROTEIN"/>
    <property type="match status" value="1"/>
</dbReference>
<sequence length="160" mass="18135">ETLTSGGHSAVEGRLRQEVDALKRDNSVLQEDIEEYKRRVQEVGESEDKLAETARELGCQVAQMVSEADQDKRQALDRCQRTMEEVHRLSKESLRAELESKWEGERGSLVAQHTHTVDCLRQELESAHAELDKVKAAYVQTCQDSAVSEADLRRDLEGQK</sequence>
<feature type="non-terminal residue" evidence="3">
    <location>
        <position position="160"/>
    </location>
</feature>
<evidence type="ECO:0000313" key="2">
    <source>
        <dbReference type="Proteomes" id="UP000694888"/>
    </source>
</evidence>
<organism evidence="2 3">
    <name type="scientific">Aplysia californica</name>
    <name type="common">California sea hare</name>
    <dbReference type="NCBI Taxonomy" id="6500"/>
    <lineage>
        <taxon>Eukaryota</taxon>
        <taxon>Metazoa</taxon>
        <taxon>Spiralia</taxon>
        <taxon>Lophotrochozoa</taxon>
        <taxon>Mollusca</taxon>
        <taxon>Gastropoda</taxon>
        <taxon>Heterobranchia</taxon>
        <taxon>Euthyneura</taxon>
        <taxon>Tectipleura</taxon>
        <taxon>Aplysiida</taxon>
        <taxon>Aplysioidea</taxon>
        <taxon>Aplysiidae</taxon>
        <taxon>Aplysia</taxon>
    </lineage>
</organism>
<name>A0ABM1AEN3_APLCA</name>